<accession>A0A9Q3W4N9</accession>
<dbReference type="AlphaFoldDB" id="A0A9Q3W4N9"/>
<sequence length="127" mass="13457">MAVPPSRSLRSHRRAPAGSLLAHLLWVLMLLAAPHSGQALDTREGGPHTRPLDGAAQLALPSGYQVRCDAFAADHHDDNAAPLPWLPSAAPSPSRPGPPPLNRPLVAAVVEHHRPQDPRAPPAFSTL</sequence>
<dbReference type="KEGG" id="axe:P40_11710"/>
<feature type="region of interest" description="Disordered" evidence="1">
    <location>
        <begin position="77"/>
        <end position="127"/>
    </location>
</feature>
<dbReference type="EMBL" id="JAJVKT010000008">
    <property type="protein sequence ID" value="MCE7508630.1"/>
    <property type="molecule type" value="Genomic_DNA"/>
</dbReference>
<evidence type="ECO:0000313" key="2">
    <source>
        <dbReference type="EMBL" id="MCE7508630.1"/>
    </source>
</evidence>
<feature type="compositionally biased region" description="Low complexity" evidence="1">
    <location>
        <begin position="80"/>
        <end position="92"/>
    </location>
</feature>
<organism evidence="2 3">
    <name type="scientific">Alloalcanivorax xenomutans</name>
    <dbReference type="NCBI Taxonomy" id="1094342"/>
    <lineage>
        <taxon>Bacteria</taxon>
        <taxon>Pseudomonadati</taxon>
        <taxon>Pseudomonadota</taxon>
        <taxon>Gammaproteobacteria</taxon>
        <taxon>Oceanospirillales</taxon>
        <taxon>Alcanivoracaceae</taxon>
        <taxon>Alloalcanivorax</taxon>
    </lineage>
</organism>
<dbReference type="Proteomes" id="UP001107961">
    <property type="component" value="Unassembled WGS sequence"/>
</dbReference>
<evidence type="ECO:0000313" key="3">
    <source>
        <dbReference type="Proteomes" id="UP001107961"/>
    </source>
</evidence>
<gene>
    <name evidence="2" type="ORF">LZG35_08270</name>
</gene>
<comment type="caution">
    <text evidence="2">The sequence shown here is derived from an EMBL/GenBank/DDBJ whole genome shotgun (WGS) entry which is preliminary data.</text>
</comment>
<evidence type="ECO:0000256" key="1">
    <source>
        <dbReference type="SAM" id="MobiDB-lite"/>
    </source>
</evidence>
<name>A0A9Q3W4N9_9GAMM</name>
<proteinExistence type="predicted"/>
<feature type="compositionally biased region" description="Pro residues" evidence="1">
    <location>
        <begin position="93"/>
        <end position="102"/>
    </location>
</feature>
<protein>
    <submittedName>
        <fullName evidence="2">Uncharacterized protein</fullName>
    </submittedName>
</protein>
<dbReference type="RefSeq" id="WP_022994937.1">
    <property type="nucleotide sequence ID" value="NZ_CP012331.1"/>
</dbReference>
<reference evidence="2" key="1">
    <citation type="submission" date="2022-01" db="EMBL/GenBank/DDBJ databases">
        <authorList>
            <person name="Karlyshev A.V."/>
            <person name="Jaspars M."/>
        </authorList>
    </citation>
    <scope>NUCLEOTIDE SEQUENCE</scope>
    <source>
        <strain evidence="2">AGSA3-2</strain>
    </source>
</reference>
<keyword evidence="3" id="KW-1185">Reference proteome</keyword>